<proteinExistence type="predicted"/>
<organism evidence="3 4">
    <name type="scientific">Owenia fusiformis</name>
    <name type="common">Polychaete worm</name>
    <dbReference type="NCBI Taxonomy" id="6347"/>
    <lineage>
        <taxon>Eukaryota</taxon>
        <taxon>Metazoa</taxon>
        <taxon>Spiralia</taxon>
        <taxon>Lophotrochozoa</taxon>
        <taxon>Annelida</taxon>
        <taxon>Polychaeta</taxon>
        <taxon>Sedentaria</taxon>
        <taxon>Canalipalpata</taxon>
        <taxon>Sabellida</taxon>
        <taxon>Oweniida</taxon>
        <taxon>Oweniidae</taxon>
        <taxon>Owenia</taxon>
    </lineage>
</organism>
<sequence length="765" mass="87706">MVAKMADQETDNIPILGTSQADYLQGLGALRKRIQELEIENDRIKRDFYSTEDNDEDVYHKYLKDCNDKMMLGKDILRKNNVDFTPVDSEVQIVSILNKLRDCVMVHDEIDEPPEGGVSFLLTEIEDVTNETNEDLINELIGFLSQFWESVKANLESYASILTKFRTAVLKRLESSCTSYHNNLDVQIDLSLKYTDDITQYQNDIDKQFSQAIEIIKSFPNGIKTNLFTKSNFIDRVLAYCDKKAFPILQIIPDLSVKFENICAIARRWIDRDETYVYDIIKHIRDTRSRTRRREQDLRNHIVQQRSTMKSVQQAYIVCSTNKRKLQKLETELKDLAEQETDYTTEKKAKHEEKQQKESMVDFLKITISQSKKNYSLQSKRSRLLKQVKDLERSLSEIEQILSRIEQHMDEKSHQKIVVQEKVEVSEKTYNELKNDLDIFTKNLENLQVDVQELSDSLTQLEIIQNFKTSPEKVEDFYDRPATVKLAPSLMEKILMRKKRLSLQNNPVSISNEVPKKKTISPIKNTAVLDNFNHKTETFSKKRSNPTKNNAESPNDGVLNKKPTLPRTNKGNFSDSESSKLTTNKVTKWTNNMTTKSLDSSETNNATVGSHDTIKHTQSLDNLKNSILLKSNLKHASSTESLSHIPVKTSIPVWKSSNLGTNIPGRASNTGTSVPTRTSNPGTINPMKPSVSVNQPTKRTSIPVMRPRNINPNLNLEQQTTFPKKTINNNITMKKNNNLIRSSIPVRKPAGYKNELKYGSASTQF</sequence>
<feature type="region of interest" description="Disordered" evidence="2">
    <location>
        <begin position="662"/>
        <end position="696"/>
    </location>
</feature>
<feature type="compositionally biased region" description="Polar residues" evidence="2">
    <location>
        <begin position="662"/>
        <end position="683"/>
    </location>
</feature>
<feature type="coiled-coil region" evidence="1">
    <location>
        <begin position="381"/>
        <end position="464"/>
    </location>
</feature>
<evidence type="ECO:0000313" key="4">
    <source>
        <dbReference type="Proteomes" id="UP000749559"/>
    </source>
</evidence>
<evidence type="ECO:0000256" key="1">
    <source>
        <dbReference type="SAM" id="Coils"/>
    </source>
</evidence>
<name>A0A8J1TID9_OWEFU</name>
<protein>
    <submittedName>
        <fullName evidence="3">Uncharacterized protein</fullName>
    </submittedName>
</protein>
<feature type="coiled-coil region" evidence="1">
    <location>
        <begin position="319"/>
        <end position="346"/>
    </location>
</feature>
<feature type="compositionally biased region" description="Polar residues" evidence="2">
    <location>
        <begin position="566"/>
        <end position="581"/>
    </location>
</feature>
<dbReference type="EMBL" id="CAIIXF020000002">
    <property type="protein sequence ID" value="CAH1777736.1"/>
    <property type="molecule type" value="Genomic_DNA"/>
</dbReference>
<feature type="region of interest" description="Disordered" evidence="2">
    <location>
        <begin position="537"/>
        <end position="581"/>
    </location>
</feature>
<comment type="caution">
    <text evidence="3">The sequence shown here is derived from an EMBL/GenBank/DDBJ whole genome shotgun (WGS) entry which is preliminary data.</text>
</comment>
<evidence type="ECO:0000256" key="2">
    <source>
        <dbReference type="SAM" id="MobiDB-lite"/>
    </source>
</evidence>
<dbReference type="AlphaFoldDB" id="A0A8J1TID9"/>
<dbReference type="Proteomes" id="UP000749559">
    <property type="component" value="Unassembled WGS sequence"/>
</dbReference>
<gene>
    <name evidence="3" type="ORF">OFUS_LOCUS4736</name>
</gene>
<keyword evidence="4" id="KW-1185">Reference proteome</keyword>
<evidence type="ECO:0000313" key="3">
    <source>
        <dbReference type="EMBL" id="CAH1777736.1"/>
    </source>
</evidence>
<dbReference type="OrthoDB" id="10044303at2759"/>
<reference evidence="3" key="1">
    <citation type="submission" date="2022-03" db="EMBL/GenBank/DDBJ databases">
        <authorList>
            <person name="Martin C."/>
        </authorList>
    </citation>
    <scope>NUCLEOTIDE SEQUENCE</scope>
</reference>
<feature type="coiled-coil region" evidence="1">
    <location>
        <begin position="27"/>
        <end position="54"/>
    </location>
</feature>
<keyword evidence="1" id="KW-0175">Coiled coil</keyword>
<accession>A0A8J1TID9</accession>